<evidence type="ECO:0000256" key="1">
    <source>
        <dbReference type="SAM" id="MobiDB-lite"/>
    </source>
</evidence>
<dbReference type="AlphaFoldDB" id="A0A6H2DQP4"/>
<keyword evidence="2" id="KW-1133">Transmembrane helix</keyword>
<evidence type="ECO:0000313" key="3">
    <source>
        <dbReference type="EMBL" id="QJB70720.1"/>
    </source>
</evidence>
<reference evidence="3 4" key="1">
    <citation type="submission" date="2020-04" db="EMBL/GenBank/DDBJ databases">
        <title>Genome sequence for Sphingorhabdus sp. strain M1.</title>
        <authorList>
            <person name="Park S.-J."/>
        </authorList>
    </citation>
    <scope>NUCLEOTIDE SEQUENCE [LARGE SCALE GENOMIC DNA]</scope>
    <source>
        <strain evidence="3 4">JK6</strain>
    </source>
</reference>
<sequence length="108" mass="11631">MQRLQVGVIGLVTVLLLVSIANFVLQRASDEPTALEEIQAGTANSARELADGIDEKPAEPLAEIGITPAPMPEDDVIQPVVKPKVESQIVPDLKPDPKLEAPMDRESR</sequence>
<gene>
    <name evidence="3" type="ORF">HF685_06835</name>
</gene>
<proteinExistence type="predicted"/>
<evidence type="ECO:0000313" key="4">
    <source>
        <dbReference type="Proteomes" id="UP000501600"/>
    </source>
</evidence>
<organism evidence="3 4">
    <name type="scientific">Parasphingorhabdus halotolerans</name>
    <dbReference type="NCBI Taxonomy" id="2725558"/>
    <lineage>
        <taxon>Bacteria</taxon>
        <taxon>Pseudomonadati</taxon>
        <taxon>Pseudomonadota</taxon>
        <taxon>Alphaproteobacteria</taxon>
        <taxon>Sphingomonadales</taxon>
        <taxon>Sphingomonadaceae</taxon>
        <taxon>Parasphingorhabdus</taxon>
    </lineage>
</organism>
<accession>A0A6H2DQP4</accession>
<dbReference type="KEGG" id="phao:HF685_06835"/>
<dbReference type="Proteomes" id="UP000501600">
    <property type="component" value="Chromosome"/>
</dbReference>
<keyword evidence="2" id="KW-0812">Transmembrane</keyword>
<dbReference type="EMBL" id="CP051217">
    <property type="protein sequence ID" value="QJB70720.1"/>
    <property type="molecule type" value="Genomic_DNA"/>
</dbReference>
<name>A0A6H2DQP4_9SPHN</name>
<evidence type="ECO:0000256" key="2">
    <source>
        <dbReference type="SAM" id="Phobius"/>
    </source>
</evidence>
<keyword evidence="4" id="KW-1185">Reference proteome</keyword>
<protein>
    <submittedName>
        <fullName evidence="3">Uncharacterized protein</fullName>
    </submittedName>
</protein>
<feature type="compositionally biased region" description="Basic and acidic residues" evidence="1">
    <location>
        <begin position="93"/>
        <end position="108"/>
    </location>
</feature>
<feature type="compositionally biased region" description="Basic and acidic residues" evidence="1">
    <location>
        <begin position="48"/>
        <end position="58"/>
    </location>
</feature>
<feature type="transmembrane region" description="Helical" evidence="2">
    <location>
        <begin position="6"/>
        <end position="25"/>
    </location>
</feature>
<keyword evidence="2" id="KW-0472">Membrane</keyword>
<feature type="region of interest" description="Disordered" evidence="1">
    <location>
        <begin position="46"/>
        <end position="108"/>
    </location>
</feature>